<comment type="caution">
    <text evidence="2">The sequence shown here is derived from an EMBL/GenBank/DDBJ whole genome shotgun (WGS) entry which is preliminary data.</text>
</comment>
<proteinExistence type="predicted"/>
<evidence type="ECO:0000313" key="3">
    <source>
        <dbReference type="Proteomes" id="UP001458880"/>
    </source>
</evidence>
<protein>
    <submittedName>
        <fullName evidence="2">Uncharacterized protein</fullName>
    </submittedName>
</protein>
<keyword evidence="3" id="KW-1185">Reference proteome</keyword>
<evidence type="ECO:0000313" key="2">
    <source>
        <dbReference type="EMBL" id="KAK9736826.1"/>
    </source>
</evidence>
<reference evidence="2 3" key="1">
    <citation type="journal article" date="2024" name="BMC Genomics">
        <title>De novo assembly and annotation of Popillia japonica's genome with initial clues to its potential as an invasive pest.</title>
        <authorList>
            <person name="Cucini C."/>
            <person name="Boschi S."/>
            <person name="Funari R."/>
            <person name="Cardaioli E."/>
            <person name="Iannotti N."/>
            <person name="Marturano G."/>
            <person name="Paoli F."/>
            <person name="Bruttini M."/>
            <person name="Carapelli A."/>
            <person name="Frati F."/>
            <person name="Nardi F."/>
        </authorList>
    </citation>
    <scope>NUCLEOTIDE SEQUENCE [LARGE SCALE GENOMIC DNA]</scope>
    <source>
        <strain evidence="2">DMR45628</strain>
    </source>
</reference>
<sequence>MTNDTYRKLVDNAANDSDCGYCANDVQEMRPGMRRKQHCNVTQNLFTAINLNVCGSTYSCGGKRVRHLDAIYGINEATRSSRRGKENEYDISTRFTGLTRRRVALDAGRLAATVDMRDVVRIRPSSPSHIKTAIHTHSANTFPLLRISPNNDSKRSEQDTVEPRLCESQLSTLRINRVDLKTQPGLTDTVELRLCESQLSELRINRADLKTQPGLTEPT</sequence>
<feature type="compositionally biased region" description="Basic and acidic residues" evidence="1">
    <location>
        <begin position="152"/>
        <end position="164"/>
    </location>
</feature>
<dbReference type="EMBL" id="JASPKY010000108">
    <property type="protein sequence ID" value="KAK9736826.1"/>
    <property type="molecule type" value="Genomic_DNA"/>
</dbReference>
<accession>A0AAW1LSQ2</accession>
<organism evidence="2 3">
    <name type="scientific">Popillia japonica</name>
    <name type="common">Japanese beetle</name>
    <dbReference type="NCBI Taxonomy" id="7064"/>
    <lineage>
        <taxon>Eukaryota</taxon>
        <taxon>Metazoa</taxon>
        <taxon>Ecdysozoa</taxon>
        <taxon>Arthropoda</taxon>
        <taxon>Hexapoda</taxon>
        <taxon>Insecta</taxon>
        <taxon>Pterygota</taxon>
        <taxon>Neoptera</taxon>
        <taxon>Endopterygota</taxon>
        <taxon>Coleoptera</taxon>
        <taxon>Polyphaga</taxon>
        <taxon>Scarabaeiformia</taxon>
        <taxon>Scarabaeidae</taxon>
        <taxon>Rutelinae</taxon>
        <taxon>Popillia</taxon>
    </lineage>
</organism>
<gene>
    <name evidence="2" type="ORF">QE152_g11244</name>
</gene>
<dbReference type="Proteomes" id="UP001458880">
    <property type="component" value="Unassembled WGS sequence"/>
</dbReference>
<name>A0AAW1LSQ2_POPJA</name>
<evidence type="ECO:0000256" key="1">
    <source>
        <dbReference type="SAM" id="MobiDB-lite"/>
    </source>
</evidence>
<dbReference type="AlphaFoldDB" id="A0AAW1LSQ2"/>
<feature type="region of interest" description="Disordered" evidence="1">
    <location>
        <begin position="144"/>
        <end position="164"/>
    </location>
</feature>